<feature type="transmembrane region" description="Helical" evidence="6">
    <location>
        <begin position="87"/>
        <end position="110"/>
    </location>
</feature>
<feature type="transmembrane region" description="Helical" evidence="6">
    <location>
        <begin position="272"/>
        <end position="290"/>
    </location>
</feature>
<evidence type="ECO:0000256" key="1">
    <source>
        <dbReference type="ARBA" id="ARBA00004651"/>
    </source>
</evidence>
<comment type="subcellular location">
    <subcellularLocation>
        <location evidence="1">Cell membrane</location>
        <topology evidence="1">Multi-pass membrane protein</topology>
    </subcellularLocation>
</comment>
<organism evidence="7 8">
    <name type="scientific">Flavobacterium macrobrachii</name>
    <dbReference type="NCBI Taxonomy" id="591204"/>
    <lineage>
        <taxon>Bacteria</taxon>
        <taxon>Pseudomonadati</taxon>
        <taxon>Bacteroidota</taxon>
        <taxon>Flavobacteriia</taxon>
        <taxon>Flavobacteriales</taxon>
        <taxon>Flavobacteriaceae</taxon>
        <taxon>Flavobacterium</taxon>
    </lineage>
</organism>
<reference evidence="7 8" key="1">
    <citation type="submission" date="2021-02" db="EMBL/GenBank/DDBJ databases">
        <authorList>
            <person name="Jung H.S."/>
            <person name="Chun B.H."/>
            <person name="Jeon C.O."/>
        </authorList>
    </citation>
    <scope>NUCLEOTIDE SEQUENCE [LARGE SCALE GENOMIC DNA]</scope>
    <source>
        <strain evidence="7 8">LMG 25203</strain>
    </source>
</reference>
<feature type="transmembrane region" description="Helical" evidence="6">
    <location>
        <begin position="21"/>
        <end position="43"/>
    </location>
</feature>
<feature type="transmembrane region" description="Helical" evidence="6">
    <location>
        <begin position="372"/>
        <end position="393"/>
    </location>
</feature>
<evidence type="ECO:0000313" key="8">
    <source>
        <dbReference type="Proteomes" id="UP000759529"/>
    </source>
</evidence>
<dbReference type="InterPro" id="IPR050833">
    <property type="entry name" value="Poly_Biosynth_Transport"/>
</dbReference>
<sequence>MIFFKKIGANELFKVFSLNGLSVFFKIIIGFITSKIIAVYVGPSGMALVGNFRNFTNSVESIVTLGFQNGIVKYVSDNKEDKHKVKAIFSVVFLVLFLISIVLSFILFLFADYWNFQLFGNISKYSVVIKCLALLLPWYASSIFFLSFINGLGKYKKVIYINIIANFIGLITSVLLIIRFQTLGALLSIIVAPSVLFFVTYYYINKEVNFFQSLDFKKLDFKIIKYLSSYSLMAFVSSVIGPIVFLAIRNYVIQTIGLQEAGYWEAISRISSYYLLFATTILSIYFLPKLSLAKNDYETKLIFLSFYKSILPIFGMGLIIIYFLRFYLVKILFTEEFLPITSLFFWQLIGDVLKIASWILSFNLLAKKNTLVYVLTEFFSLGLTYILSLFFINNFGIEGVMMAHSLTFLCYLIILVIYFRKSLV</sequence>
<proteinExistence type="predicted"/>
<feature type="transmembrane region" description="Helical" evidence="6">
    <location>
        <begin position="224"/>
        <end position="252"/>
    </location>
</feature>
<evidence type="ECO:0000256" key="2">
    <source>
        <dbReference type="ARBA" id="ARBA00022475"/>
    </source>
</evidence>
<comment type="caution">
    <text evidence="7">The sequence shown here is derived from an EMBL/GenBank/DDBJ whole genome shotgun (WGS) entry which is preliminary data.</text>
</comment>
<feature type="transmembrane region" description="Helical" evidence="6">
    <location>
        <begin position="158"/>
        <end position="178"/>
    </location>
</feature>
<dbReference type="EMBL" id="JACSOD020000496">
    <property type="protein sequence ID" value="MBM6500044.1"/>
    <property type="molecule type" value="Genomic_DNA"/>
</dbReference>
<evidence type="ECO:0000256" key="3">
    <source>
        <dbReference type="ARBA" id="ARBA00022692"/>
    </source>
</evidence>
<accession>A0ABS2CYK0</accession>
<feature type="transmembrane region" description="Helical" evidence="6">
    <location>
        <begin position="399"/>
        <end position="419"/>
    </location>
</feature>
<feature type="transmembrane region" description="Helical" evidence="6">
    <location>
        <begin position="122"/>
        <end position="146"/>
    </location>
</feature>
<name>A0ABS2CYK0_9FLAO</name>
<protein>
    <submittedName>
        <fullName evidence="7">O-antigen translocase</fullName>
    </submittedName>
</protein>
<dbReference type="InterPro" id="IPR002797">
    <property type="entry name" value="Polysacc_synth"/>
</dbReference>
<dbReference type="Proteomes" id="UP000759529">
    <property type="component" value="Unassembled WGS sequence"/>
</dbReference>
<evidence type="ECO:0000256" key="4">
    <source>
        <dbReference type="ARBA" id="ARBA00022989"/>
    </source>
</evidence>
<evidence type="ECO:0000256" key="5">
    <source>
        <dbReference type="ARBA" id="ARBA00023136"/>
    </source>
</evidence>
<feature type="transmembrane region" description="Helical" evidence="6">
    <location>
        <begin position="302"/>
        <end position="324"/>
    </location>
</feature>
<keyword evidence="4 6" id="KW-1133">Transmembrane helix</keyword>
<keyword evidence="5 6" id="KW-0472">Membrane</keyword>
<feature type="transmembrane region" description="Helical" evidence="6">
    <location>
        <begin position="344"/>
        <end position="365"/>
    </location>
</feature>
<dbReference type="CDD" id="cd13125">
    <property type="entry name" value="MATE_like_10"/>
    <property type="match status" value="1"/>
</dbReference>
<gene>
    <name evidence="7" type="ORF">H9X54_012140</name>
</gene>
<evidence type="ECO:0000313" key="7">
    <source>
        <dbReference type="EMBL" id="MBM6500044.1"/>
    </source>
</evidence>
<keyword evidence="3 6" id="KW-0812">Transmembrane</keyword>
<dbReference type="PANTHER" id="PTHR30250:SF30">
    <property type="entry name" value="LIPID III FLIPPASE"/>
    <property type="match status" value="1"/>
</dbReference>
<evidence type="ECO:0000256" key="6">
    <source>
        <dbReference type="SAM" id="Phobius"/>
    </source>
</evidence>
<feature type="transmembrane region" description="Helical" evidence="6">
    <location>
        <begin position="184"/>
        <end position="204"/>
    </location>
</feature>
<dbReference type="Pfam" id="PF01943">
    <property type="entry name" value="Polysacc_synt"/>
    <property type="match status" value="1"/>
</dbReference>
<dbReference type="InterPro" id="IPR044550">
    <property type="entry name" value="WzxE"/>
</dbReference>
<keyword evidence="8" id="KW-1185">Reference proteome</keyword>
<dbReference type="PANTHER" id="PTHR30250">
    <property type="entry name" value="PST FAMILY PREDICTED COLANIC ACID TRANSPORTER"/>
    <property type="match status" value="1"/>
</dbReference>
<keyword evidence="2" id="KW-1003">Cell membrane</keyword>
<dbReference type="RefSeq" id="WP_187656927.1">
    <property type="nucleotide sequence ID" value="NZ_JACSOD020000496.1"/>
</dbReference>